<dbReference type="AlphaFoldDB" id="A0A0A9FFR0"/>
<name>A0A0A9FFR0_ARUDO</name>
<evidence type="ECO:0000313" key="2">
    <source>
        <dbReference type="EMBL" id="JAE08976.1"/>
    </source>
</evidence>
<keyword evidence="1" id="KW-0472">Membrane</keyword>
<dbReference type="EMBL" id="GBRH01188920">
    <property type="protein sequence ID" value="JAE08976.1"/>
    <property type="molecule type" value="Transcribed_RNA"/>
</dbReference>
<protein>
    <submittedName>
        <fullName evidence="2">Uncharacterized protein</fullName>
    </submittedName>
</protein>
<proteinExistence type="predicted"/>
<keyword evidence="1" id="KW-1133">Transmembrane helix</keyword>
<evidence type="ECO:0000256" key="1">
    <source>
        <dbReference type="SAM" id="Phobius"/>
    </source>
</evidence>
<feature type="transmembrane region" description="Helical" evidence="1">
    <location>
        <begin position="39"/>
        <end position="58"/>
    </location>
</feature>
<accession>A0A0A9FFR0</accession>
<organism evidence="2">
    <name type="scientific">Arundo donax</name>
    <name type="common">Giant reed</name>
    <name type="synonym">Donax arundinaceus</name>
    <dbReference type="NCBI Taxonomy" id="35708"/>
    <lineage>
        <taxon>Eukaryota</taxon>
        <taxon>Viridiplantae</taxon>
        <taxon>Streptophyta</taxon>
        <taxon>Embryophyta</taxon>
        <taxon>Tracheophyta</taxon>
        <taxon>Spermatophyta</taxon>
        <taxon>Magnoliopsida</taxon>
        <taxon>Liliopsida</taxon>
        <taxon>Poales</taxon>
        <taxon>Poaceae</taxon>
        <taxon>PACMAD clade</taxon>
        <taxon>Arundinoideae</taxon>
        <taxon>Arundineae</taxon>
        <taxon>Arundo</taxon>
    </lineage>
</organism>
<sequence>MNEWCCASACHPAIQSLVDYTGDSTHGSAFGRLQLTGNMGSLIGGLFLIMVASTTFQFHGWKRQAALIQASVERHEGLGDRS</sequence>
<keyword evidence="1" id="KW-0812">Transmembrane</keyword>
<reference evidence="2" key="1">
    <citation type="submission" date="2014-09" db="EMBL/GenBank/DDBJ databases">
        <authorList>
            <person name="Magalhaes I.L.F."/>
            <person name="Oliveira U."/>
            <person name="Santos F.R."/>
            <person name="Vidigal T.H.D.A."/>
            <person name="Brescovit A.D."/>
            <person name="Santos A.J."/>
        </authorList>
    </citation>
    <scope>NUCLEOTIDE SEQUENCE</scope>
    <source>
        <tissue evidence="2">Shoot tissue taken approximately 20 cm above the soil surface</tissue>
    </source>
</reference>
<reference evidence="2" key="2">
    <citation type="journal article" date="2015" name="Data Brief">
        <title>Shoot transcriptome of the giant reed, Arundo donax.</title>
        <authorList>
            <person name="Barrero R.A."/>
            <person name="Guerrero F.D."/>
            <person name="Moolhuijzen P."/>
            <person name="Goolsby J.A."/>
            <person name="Tidwell J."/>
            <person name="Bellgard S.E."/>
            <person name="Bellgard M.I."/>
        </authorList>
    </citation>
    <scope>NUCLEOTIDE SEQUENCE</scope>
    <source>
        <tissue evidence="2">Shoot tissue taken approximately 20 cm above the soil surface</tissue>
    </source>
</reference>